<evidence type="ECO:0000256" key="3">
    <source>
        <dbReference type="ARBA" id="ARBA00022475"/>
    </source>
</evidence>
<protein>
    <recommendedName>
        <fullName evidence="8">Autoinducer 2 import system permease protein LsrD</fullName>
    </recommendedName>
</protein>
<feature type="transmembrane region" description="Helical" evidence="9">
    <location>
        <begin position="31"/>
        <end position="51"/>
    </location>
</feature>
<keyword evidence="5 9" id="KW-0812">Transmembrane</keyword>
<keyword evidence="3" id="KW-1003">Cell membrane</keyword>
<evidence type="ECO:0000256" key="9">
    <source>
        <dbReference type="SAM" id="Phobius"/>
    </source>
</evidence>
<reference evidence="11" key="1">
    <citation type="journal article" date="2019" name="Int. J. Syst. Evol. Microbiol.">
        <title>The Global Catalogue of Microorganisms (GCM) 10K type strain sequencing project: providing services to taxonomists for standard genome sequencing and annotation.</title>
        <authorList>
            <consortium name="The Broad Institute Genomics Platform"/>
            <consortium name="The Broad Institute Genome Sequencing Center for Infectious Disease"/>
            <person name="Wu L."/>
            <person name="Ma J."/>
        </authorList>
    </citation>
    <scope>NUCLEOTIDE SEQUENCE [LARGE SCALE GENOMIC DNA]</scope>
    <source>
        <strain evidence="11">NBRC 106348</strain>
    </source>
</reference>
<evidence type="ECO:0000256" key="8">
    <source>
        <dbReference type="ARBA" id="ARBA00039381"/>
    </source>
</evidence>
<feature type="transmembrane region" description="Helical" evidence="9">
    <location>
        <begin position="292"/>
        <end position="310"/>
    </location>
</feature>
<keyword evidence="6 9" id="KW-1133">Transmembrane helix</keyword>
<sequence>MTTTTAQNPTPVGSGARTQYRAYAHPWWRRLLLTREAAVIALVVIVAMWAYSNVPYFGETDTLKYLLLDSTTILLIALPMTLVIVTGEIDLSVASVVGLSSATMGLLHEHGTGMALACVISLLVGVVCGAFNGFLVGYVGLPSLAVTIGTLALYRGIAVGLLGTTAVTDFPKDWTSKASEVIGSSGIPVVMVPFAVLAIVFVLLLHFTPFGRGVYDIGLSTEAATFSGVSAKRTKLVLFVLTGAVSALAGIYFTLRYGSARGDNANGLELQVIAAVLLGGVSIFGGRGRLPGVIAGVLLIGVLSSALRLQGVTVNVISIIIGLLLVVSVISTPVLARVSDLVARRRRARRASSVPQSVVPQ</sequence>
<dbReference type="PANTHER" id="PTHR32196">
    <property type="entry name" value="ABC TRANSPORTER PERMEASE PROTEIN YPHD-RELATED-RELATED"/>
    <property type="match status" value="1"/>
</dbReference>
<feature type="transmembrane region" description="Helical" evidence="9">
    <location>
        <begin position="144"/>
        <end position="167"/>
    </location>
</feature>
<dbReference type="Pfam" id="PF02653">
    <property type="entry name" value="BPD_transp_2"/>
    <property type="match status" value="1"/>
</dbReference>
<dbReference type="Proteomes" id="UP001157091">
    <property type="component" value="Unassembled WGS sequence"/>
</dbReference>
<feature type="transmembrane region" description="Helical" evidence="9">
    <location>
        <begin position="316"/>
        <end position="336"/>
    </location>
</feature>
<dbReference type="EMBL" id="BSUK01000001">
    <property type="protein sequence ID" value="GMA22873.1"/>
    <property type="molecule type" value="Genomic_DNA"/>
</dbReference>
<evidence type="ECO:0000256" key="5">
    <source>
        <dbReference type="ARBA" id="ARBA00022692"/>
    </source>
</evidence>
<feature type="transmembrane region" description="Helical" evidence="9">
    <location>
        <begin position="236"/>
        <end position="255"/>
    </location>
</feature>
<keyword evidence="11" id="KW-1185">Reference proteome</keyword>
<keyword evidence="4" id="KW-0997">Cell inner membrane</keyword>
<comment type="caution">
    <text evidence="10">The sequence shown here is derived from an EMBL/GenBank/DDBJ whole genome shotgun (WGS) entry which is preliminary data.</text>
</comment>
<feature type="transmembrane region" description="Helical" evidence="9">
    <location>
        <begin position="114"/>
        <end position="137"/>
    </location>
</feature>
<evidence type="ECO:0000256" key="4">
    <source>
        <dbReference type="ARBA" id="ARBA00022519"/>
    </source>
</evidence>
<dbReference type="CDD" id="cd06579">
    <property type="entry name" value="TM_PBP1_transp_AraH_like"/>
    <property type="match status" value="1"/>
</dbReference>
<accession>A0ABQ6HWH9</accession>
<evidence type="ECO:0000256" key="7">
    <source>
        <dbReference type="ARBA" id="ARBA00023136"/>
    </source>
</evidence>
<proteinExistence type="predicted"/>
<name>A0ABQ6HWH9_9MICO</name>
<organism evidence="10 11">
    <name type="scientific">Luteimicrobium album</name>
    <dbReference type="NCBI Taxonomy" id="1054550"/>
    <lineage>
        <taxon>Bacteria</taxon>
        <taxon>Bacillati</taxon>
        <taxon>Actinomycetota</taxon>
        <taxon>Actinomycetes</taxon>
        <taxon>Micrococcales</taxon>
        <taxon>Luteimicrobium</taxon>
    </lineage>
</organism>
<evidence type="ECO:0000313" key="11">
    <source>
        <dbReference type="Proteomes" id="UP001157091"/>
    </source>
</evidence>
<evidence type="ECO:0000256" key="6">
    <source>
        <dbReference type="ARBA" id="ARBA00022989"/>
    </source>
</evidence>
<keyword evidence="2" id="KW-0813">Transport</keyword>
<feature type="transmembrane region" description="Helical" evidence="9">
    <location>
        <begin position="187"/>
        <end position="207"/>
    </location>
</feature>
<dbReference type="PANTHER" id="PTHR32196:SF71">
    <property type="entry name" value="AUTOINDUCER 2 IMPORT SYSTEM PERMEASE PROTEIN LSRD"/>
    <property type="match status" value="1"/>
</dbReference>
<evidence type="ECO:0000256" key="1">
    <source>
        <dbReference type="ARBA" id="ARBA00004651"/>
    </source>
</evidence>
<dbReference type="InterPro" id="IPR001851">
    <property type="entry name" value="ABC_transp_permease"/>
</dbReference>
<feature type="transmembrane region" description="Helical" evidence="9">
    <location>
        <begin position="91"/>
        <end position="108"/>
    </location>
</feature>
<comment type="subcellular location">
    <subcellularLocation>
        <location evidence="1">Cell membrane</location>
        <topology evidence="1">Multi-pass membrane protein</topology>
    </subcellularLocation>
</comment>
<feature type="transmembrane region" description="Helical" evidence="9">
    <location>
        <begin position="267"/>
        <end position="285"/>
    </location>
</feature>
<evidence type="ECO:0000256" key="2">
    <source>
        <dbReference type="ARBA" id="ARBA00022448"/>
    </source>
</evidence>
<keyword evidence="7 9" id="KW-0472">Membrane</keyword>
<feature type="transmembrane region" description="Helical" evidence="9">
    <location>
        <begin position="63"/>
        <end position="84"/>
    </location>
</feature>
<gene>
    <name evidence="10" type="primary">rhaQ</name>
    <name evidence="10" type="ORF">GCM10025864_06320</name>
</gene>
<dbReference type="RefSeq" id="WP_284292016.1">
    <property type="nucleotide sequence ID" value="NZ_BSUK01000001.1"/>
</dbReference>
<evidence type="ECO:0000313" key="10">
    <source>
        <dbReference type="EMBL" id="GMA22873.1"/>
    </source>
</evidence>